<dbReference type="SUPFAM" id="SSF160975">
    <property type="entry name" value="AF1531-like"/>
    <property type="match status" value="1"/>
</dbReference>
<comment type="caution">
    <text evidence="1">The sequence shown here is derived from an EMBL/GenBank/DDBJ whole genome shotgun (WGS) entry which is preliminary data.</text>
</comment>
<dbReference type="Pfam" id="PF04919">
    <property type="entry name" value="DUF655"/>
    <property type="match status" value="1"/>
</dbReference>
<reference evidence="1 2" key="1">
    <citation type="submission" date="2018-08" db="EMBL/GenBank/DDBJ databases">
        <title>The metabolism and importance of syntrophic acetate oxidation coupled to methane or sulfide production in haloalkaline environments.</title>
        <authorList>
            <person name="Timmers P.H.A."/>
            <person name="Vavourakis C.D."/>
            <person name="Sorokin D.Y."/>
            <person name="Sinninghe Damste J.S."/>
            <person name="Muyzer G."/>
            <person name="Stams A.J.M."/>
            <person name="Plugge C.M."/>
        </authorList>
    </citation>
    <scope>NUCLEOTIDE SEQUENCE [LARGE SCALE GENOMIC DNA]</scope>
    <source>
        <strain evidence="1">MSAO_Arc3</strain>
    </source>
</reference>
<proteinExistence type="predicted"/>
<dbReference type="EMBL" id="QZAB01000350">
    <property type="protein sequence ID" value="RQD84722.1"/>
    <property type="molecule type" value="Genomic_DNA"/>
</dbReference>
<dbReference type="Gene3D" id="1.10.150.280">
    <property type="entry name" value="AF1531-like domain"/>
    <property type="match status" value="1"/>
</dbReference>
<dbReference type="AlphaFoldDB" id="A0A424YX83"/>
<evidence type="ECO:0000313" key="1">
    <source>
        <dbReference type="EMBL" id="RQD84722.1"/>
    </source>
</evidence>
<evidence type="ECO:0000313" key="2">
    <source>
        <dbReference type="Proteomes" id="UP000284763"/>
    </source>
</evidence>
<feature type="non-terminal residue" evidence="1">
    <location>
        <position position="1"/>
    </location>
</feature>
<name>A0A424YX83_9EURY</name>
<gene>
    <name evidence="1" type="ORF">D5R95_05610</name>
</gene>
<organism evidence="1 2">
    <name type="scientific">Methanosalsum natronophilum</name>
    <dbReference type="NCBI Taxonomy" id="768733"/>
    <lineage>
        <taxon>Archaea</taxon>
        <taxon>Methanobacteriati</taxon>
        <taxon>Methanobacteriota</taxon>
        <taxon>Stenosarchaea group</taxon>
        <taxon>Methanomicrobia</taxon>
        <taxon>Methanosarcinales</taxon>
        <taxon>Methanosarcinaceae</taxon>
        <taxon>Methanosalsum</taxon>
    </lineage>
</organism>
<dbReference type="Proteomes" id="UP000284763">
    <property type="component" value="Unassembled WGS sequence"/>
</dbReference>
<dbReference type="InterPro" id="IPR007003">
    <property type="entry name" value="DUF655"/>
</dbReference>
<accession>A0A424YX83</accession>
<protein>
    <submittedName>
        <fullName evidence="1">DUF655 domain-containing protein</fullName>
    </submittedName>
</protein>
<sequence>ANKEELEYIDQIGDDRSNQIIDLRKDKTFTSFNDLRVRVSGIGSENVNIIMDQGYVVFDGTSMFKDLKK</sequence>